<feature type="transmembrane region" description="Helical" evidence="1">
    <location>
        <begin position="169"/>
        <end position="188"/>
    </location>
</feature>
<feature type="transmembrane region" description="Helical" evidence="1">
    <location>
        <begin position="200"/>
        <end position="218"/>
    </location>
</feature>
<feature type="transmembrane region" description="Helical" evidence="1">
    <location>
        <begin position="95"/>
        <end position="122"/>
    </location>
</feature>
<organism evidence="3 4">
    <name type="scientific">Rhodococcus antarcticus</name>
    <dbReference type="NCBI Taxonomy" id="2987751"/>
    <lineage>
        <taxon>Bacteria</taxon>
        <taxon>Bacillati</taxon>
        <taxon>Actinomycetota</taxon>
        <taxon>Actinomycetes</taxon>
        <taxon>Mycobacteriales</taxon>
        <taxon>Nocardiaceae</taxon>
        <taxon>Rhodococcus</taxon>
    </lineage>
</organism>
<feature type="transmembrane region" description="Helical" evidence="1">
    <location>
        <begin position="45"/>
        <end position="64"/>
    </location>
</feature>
<sequence>MNLVRRALVRRALGRGALGRGALVRRALGRGGSAWALRGSAAWRVLAVGGLLVLLLTLLGALVLDDVLDGGGVAGLDRPTLGWVVEHRTPAWSTFFAAVTTLGDTAVVATTTIVVVVGLLLARRWVSAGQVALAQVGAGTLVAVGKAAVGRQRPPETTRLAVEGTLSFPSGHALGTIVLALTLVSLVWRCSARRWVRLPAASVAALLVLGVGVSRVYLGVHWVTDVLGGWLVGGTWATVCLVAAVLLRLRVRAPVS</sequence>
<dbReference type="SMART" id="SM00014">
    <property type="entry name" value="acidPPc"/>
    <property type="match status" value="1"/>
</dbReference>
<evidence type="ECO:0000313" key="4">
    <source>
        <dbReference type="Proteomes" id="UP001164965"/>
    </source>
</evidence>
<dbReference type="InterPro" id="IPR000326">
    <property type="entry name" value="PAP2/HPO"/>
</dbReference>
<keyword evidence="1" id="KW-0812">Transmembrane</keyword>
<dbReference type="RefSeq" id="WP_265382368.1">
    <property type="nucleotide sequence ID" value="NZ_CP110615.1"/>
</dbReference>
<dbReference type="InterPro" id="IPR036938">
    <property type="entry name" value="PAP2/HPO_sf"/>
</dbReference>
<name>A0ABY6NYP9_9NOCA</name>
<feature type="transmembrane region" description="Helical" evidence="1">
    <location>
        <begin position="131"/>
        <end position="149"/>
    </location>
</feature>
<dbReference type="PANTHER" id="PTHR14969">
    <property type="entry name" value="SPHINGOSINE-1-PHOSPHATE PHOSPHOHYDROLASE"/>
    <property type="match status" value="1"/>
</dbReference>
<feature type="domain" description="Phosphatidic acid phosphatase type 2/haloperoxidase" evidence="2">
    <location>
        <begin position="128"/>
        <end position="241"/>
    </location>
</feature>
<evidence type="ECO:0000256" key="1">
    <source>
        <dbReference type="SAM" id="Phobius"/>
    </source>
</evidence>
<keyword evidence="1" id="KW-0472">Membrane</keyword>
<keyword evidence="1" id="KW-1133">Transmembrane helix</keyword>
<evidence type="ECO:0000313" key="3">
    <source>
        <dbReference type="EMBL" id="UZJ24261.1"/>
    </source>
</evidence>
<gene>
    <name evidence="3" type="ORF">RHODO2019_14020</name>
</gene>
<dbReference type="SUPFAM" id="SSF48317">
    <property type="entry name" value="Acid phosphatase/Vanadium-dependent haloperoxidase"/>
    <property type="match status" value="1"/>
</dbReference>
<proteinExistence type="predicted"/>
<evidence type="ECO:0000259" key="2">
    <source>
        <dbReference type="SMART" id="SM00014"/>
    </source>
</evidence>
<dbReference type="EMBL" id="CP110615">
    <property type="protein sequence ID" value="UZJ24261.1"/>
    <property type="molecule type" value="Genomic_DNA"/>
</dbReference>
<feature type="transmembrane region" description="Helical" evidence="1">
    <location>
        <begin position="230"/>
        <end position="249"/>
    </location>
</feature>
<accession>A0ABY6NYP9</accession>
<dbReference type="Proteomes" id="UP001164965">
    <property type="component" value="Chromosome"/>
</dbReference>
<dbReference type="PANTHER" id="PTHR14969:SF13">
    <property type="entry name" value="AT30094P"/>
    <property type="match status" value="1"/>
</dbReference>
<reference evidence="3" key="1">
    <citation type="submission" date="2022-10" db="EMBL/GenBank/DDBJ databases">
        <title>Rhodococcus sp.75.</title>
        <authorList>
            <person name="Sun M."/>
        </authorList>
    </citation>
    <scope>NUCLEOTIDE SEQUENCE</scope>
    <source>
        <strain evidence="3">75</strain>
    </source>
</reference>
<keyword evidence="4" id="KW-1185">Reference proteome</keyword>
<protein>
    <submittedName>
        <fullName evidence="3">Phosphatase PAP2 family protein</fullName>
    </submittedName>
</protein>
<dbReference type="CDD" id="cd03392">
    <property type="entry name" value="PAP2_like_2"/>
    <property type="match status" value="1"/>
</dbReference>
<dbReference type="Gene3D" id="1.20.144.10">
    <property type="entry name" value="Phosphatidic acid phosphatase type 2/haloperoxidase"/>
    <property type="match status" value="1"/>
</dbReference>
<dbReference type="Pfam" id="PF01569">
    <property type="entry name" value="PAP2"/>
    <property type="match status" value="1"/>
</dbReference>